<dbReference type="InterPro" id="IPR057670">
    <property type="entry name" value="SH3_retrovirus"/>
</dbReference>
<dbReference type="InterPro" id="IPR012337">
    <property type="entry name" value="RNaseH-like_sf"/>
</dbReference>
<dbReference type="CDD" id="cd09272">
    <property type="entry name" value="RNase_HI_RT_Ty1"/>
    <property type="match status" value="1"/>
</dbReference>
<reference evidence="5" key="2">
    <citation type="submission" date="2023-06" db="EMBL/GenBank/DDBJ databases">
        <authorList>
            <person name="Swenson N.G."/>
            <person name="Wegrzyn J.L."/>
            <person name="Mcevoy S.L."/>
        </authorList>
    </citation>
    <scope>NUCLEOTIDE SEQUENCE</scope>
    <source>
        <strain evidence="5">NS2018</strain>
        <tissue evidence="5">Leaf</tissue>
    </source>
</reference>
<evidence type="ECO:0000256" key="1">
    <source>
        <dbReference type="ARBA" id="ARBA00022723"/>
    </source>
</evidence>
<gene>
    <name evidence="5" type="ORF">LWI29_002140</name>
</gene>
<evidence type="ECO:0000313" key="5">
    <source>
        <dbReference type="EMBL" id="KAK0575523.1"/>
    </source>
</evidence>
<dbReference type="Proteomes" id="UP001168877">
    <property type="component" value="Unassembled WGS sequence"/>
</dbReference>
<reference evidence="5" key="1">
    <citation type="journal article" date="2022" name="Plant J.">
        <title>Strategies of tolerance reflected in two North American maple genomes.</title>
        <authorList>
            <person name="McEvoy S.L."/>
            <person name="Sezen U.U."/>
            <person name="Trouern-Trend A."/>
            <person name="McMahon S.M."/>
            <person name="Schaberg P.G."/>
            <person name="Yang J."/>
            <person name="Wegrzyn J.L."/>
            <person name="Swenson N.G."/>
        </authorList>
    </citation>
    <scope>NUCLEOTIDE SEQUENCE</scope>
    <source>
        <strain evidence="5">NS2018</strain>
    </source>
</reference>
<keyword evidence="6" id="KW-1185">Reference proteome</keyword>
<dbReference type="GO" id="GO:0015074">
    <property type="term" value="P:DNA integration"/>
    <property type="evidence" value="ECO:0007669"/>
    <property type="project" value="InterPro"/>
</dbReference>
<dbReference type="PANTHER" id="PTHR42648:SF27">
    <property type="entry name" value="RNA-DIRECTED DNA POLYMERASE"/>
    <property type="match status" value="1"/>
</dbReference>
<dbReference type="Pfam" id="PF25597">
    <property type="entry name" value="SH3_retrovirus"/>
    <property type="match status" value="1"/>
</dbReference>
<keyword evidence="1" id="KW-0479">Metal-binding</keyword>
<feature type="compositionally biased region" description="Polar residues" evidence="3">
    <location>
        <begin position="250"/>
        <end position="265"/>
    </location>
</feature>
<evidence type="ECO:0000313" key="6">
    <source>
        <dbReference type="Proteomes" id="UP001168877"/>
    </source>
</evidence>
<dbReference type="InterPro" id="IPR039537">
    <property type="entry name" value="Retrotran_Ty1/copia-like"/>
</dbReference>
<dbReference type="EMBL" id="JAUESC010000386">
    <property type="protein sequence ID" value="KAK0575523.1"/>
    <property type="molecule type" value="Genomic_DNA"/>
</dbReference>
<dbReference type="GO" id="GO:0016787">
    <property type="term" value="F:hydrolase activity"/>
    <property type="evidence" value="ECO:0007669"/>
    <property type="project" value="UniProtKB-KW"/>
</dbReference>
<dbReference type="InterPro" id="IPR043502">
    <property type="entry name" value="DNA/RNA_pol_sf"/>
</dbReference>
<dbReference type="PANTHER" id="PTHR42648">
    <property type="entry name" value="TRANSPOSASE, PUTATIVE-RELATED"/>
    <property type="match status" value="1"/>
</dbReference>
<keyword evidence="2" id="KW-0378">Hydrolase</keyword>
<name>A0AA39RK94_ACESA</name>
<dbReference type="Gene3D" id="3.30.420.10">
    <property type="entry name" value="Ribonuclease H-like superfamily/Ribonuclease H"/>
    <property type="match status" value="2"/>
</dbReference>
<proteinExistence type="predicted"/>
<protein>
    <recommendedName>
        <fullName evidence="4">Integrase catalytic domain-containing protein</fullName>
    </recommendedName>
</protein>
<dbReference type="InterPro" id="IPR013103">
    <property type="entry name" value="RVT_2"/>
</dbReference>
<evidence type="ECO:0000256" key="3">
    <source>
        <dbReference type="SAM" id="MobiDB-lite"/>
    </source>
</evidence>
<evidence type="ECO:0000256" key="2">
    <source>
        <dbReference type="ARBA" id="ARBA00022801"/>
    </source>
</evidence>
<dbReference type="GO" id="GO:0003676">
    <property type="term" value="F:nucleic acid binding"/>
    <property type="evidence" value="ECO:0007669"/>
    <property type="project" value="InterPro"/>
</dbReference>
<sequence>MTKRSFFAKGARATECLGLIHTDVCGPMSIQARSGYEYFISFTDDYSRFGYMYLMRHKSDAFDMFKAFKVEVENQLEKHIKILRFDRGGEYLSGTPQQNGVAERRNRTLLDMVRSMLSYSTLPISFWGYALQTAIYILNDVPSKSVPKTPHELWTGRKPSLQHLRIFGCPAHVLKGKTEKMESHSETCIFVGYPKETKGYYFYSPSDLKVFVSTNAKFLEKDYMNYFVPRSRIVLNEMSGDTIPREVTQPNPIVSFDPTQDQQPTIPRHSGRVRTQPERYIGLGESVENLPDDDDPYTYKEAMEDVDSRHWQKAMQSEIESMFDNKVWSLVDLPKGIKPIGCKWVYKRKIGMDGKVETFKARLVAKGYTQKEGIDYEETFSPVAMLKSIRILLSIAASLDLEIWQMDVKTAFLNGSLDESIYMIQPEGFIEKGQMEKNPDEPCVYKRIKGNKLVFLILYVDDILLIGNDVGVLTSVKEWLAKQFDMKDLGEASFILGIQVIRDRKNKTIALSQASYIDKILSRFSIQDSKKGMLPFRHGIKLSKEQVPKNEHEEQFMSRVPYASVVGSLMYAMLCTRPYICFAVGIVSRFQSKPGPDHWTAVKHIFKYLKRTRDNMLVYSGGDLIPVGYTDSDFQSDSDSRKSTSGAVFTIGGGAVIWRSIKQSCIADSTMEAEYVAACEAAKEAVWLRQFLIDLEVVPSANKQITIYCDNSGAVANSKEPRSHKRGKHIERKYHLLREIVQRGDVTITKITSAENLADPFTKALPQKSFDGHLENMGMRDMTHLL</sequence>
<organism evidence="5 6">
    <name type="scientific">Acer saccharum</name>
    <name type="common">Sugar maple</name>
    <dbReference type="NCBI Taxonomy" id="4024"/>
    <lineage>
        <taxon>Eukaryota</taxon>
        <taxon>Viridiplantae</taxon>
        <taxon>Streptophyta</taxon>
        <taxon>Embryophyta</taxon>
        <taxon>Tracheophyta</taxon>
        <taxon>Spermatophyta</taxon>
        <taxon>Magnoliopsida</taxon>
        <taxon>eudicotyledons</taxon>
        <taxon>Gunneridae</taxon>
        <taxon>Pentapetalae</taxon>
        <taxon>rosids</taxon>
        <taxon>malvids</taxon>
        <taxon>Sapindales</taxon>
        <taxon>Sapindaceae</taxon>
        <taxon>Hippocastanoideae</taxon>
        <taxon>Acereae</taxon>
        <taxon>Acer</taxon>
    </lineage>
</organism>
<comment type="caution">
    <text evidence="5">The sequence shown here is derived from an EMBL/GenBank/DDBJ whole genome shotgun (WGS) entry which is preliminary data.</text>
</comment>
<feature type="region of interest" description="Disordered" evidence="3">
    <location>
        <begin position="250"/>
        <end position="273"/>
    </location>
</feature>
<dbReference type="SUPFAM" id="SSF56672">
    <property type="entry name" value="DNA/RNA polymerases"/>
    <property type="match status" value="1"/>
</dbReference>
<dbReference type="InterPro" id="IPR036397">
    <property type="entry name" value="RNaseH_sf"/>
</dbReference>
<feature type="domain" description="Integrase catalytic" evidence="4">
    <location>
        <begin position="63"/>
        <end position="158"/>
    </location>
</feature>
<dbReference type="InterPro" id="IPR001584">
    <property type="entry name" value="Integrase_cat-core"/>
</dbReference>
<dbReference type="AlphaFoldDB" id="A0AA39RK94"/>
<dbReference type="GO" id="GO:0046872">
    <property type="term" value="F:metal ion binding"/>
    <property type="evidence" value="ECO:0007669"/>
    <property type="project" value="UniProtKB-KW"/>
</dbReference>
<accession>A0AA39RK94</accession>
<dbReference type="PROSITE" id="PS50994">
    <property type="entry name" value="INTEGRASE"/>
    <property type="match status" value="1"/>
</dbReference>
<dbReference type="SUPFAM" id="SSF53098">
    <property type="entry name" value="Ribonuclease H-like"/>
    <property type="match status" value="1"/>
</dbReference>
<evidence type="ECO:0000259" key="4">
    <source>
        <dbReference type="PROSITE" id="PS50994"/>
    </source>
</evidence>
<dbReference type="Pfam" id="PF07727">
    <property type="entry name" value="RVT_2"/>
    <property type="match status" value="1"/>
</dbReference>